<dbReference type="PANTHER" id="PTHR30050:SF4">
    <property type="entry name" value="ATP-BINDING PROTEIN RV3427C IN INSERTION SEQUENCE-RELATED"/>
    <property type="match status" value="1"/>
</dbReference>
<gene>
    <name evidence="5" type="ORF">TUM19329_06900</name>
    <name evidence="6" type="ORF">TUM19329_09760</name>
    <name evidence="7" type="ORF">TUM19329_10220</name>
    <name evidence="8" type="ORF">TUM19329_11010</name>
    <name evidence="9" type="ORF">TUM19329_20180</name>
    <name evidence="10" type="ORF">TUM19329_22450</name>
    <name evidence="11" type="ORF">TUM19329_27610</name>
    <name evidence="12" type="ORF">TUM19329_35580</name>
    <name evidence="13" type="ORF">TUM19329_37100</name>
</gene>
<dbReference type="EMBL" id="AP022839">
    <property type="protein sequence ID" value="BCA94615.1"/>
    <property type="molecule type" value="Genomic_DNA"/>
</dbReference>
<dbReference type="KEGG" id="lant:TUM19329_35580"/>
<keyword evidence="2" id="KW-0547">Nucleotide-binding</keyword>
<evidence type="ECO:0000313" key="7">
    <source>
        <dbReference type="EMBL" id="BCA94661.1"/>
    </source>
</evidence>
<dbReference type="KEGG" id="lant:TUM19329_09760"/>
<dbReference type="NCBIfam" id="NF038214">
    <property type="entry name" value="IS21_help_AAA"/>
    <property type="match status" value="1"/>
</dbReference>
<evidence type="ECO:0000313" key="10">
    <source>
        <dbReference type="EMBL" id="BCA95884.1"/>
    </source>
</evidence>
<evidence type="ECO:0000256" key="2">
    <source>
        <dbReference type="ARBA" id="ARBA00022741"/>
    </source>
</evidence>
<dbReference type="KEGG" id="lant:TUM19329_22450"/>
<geneLocation type="plasmid" evidence="14">
    <name>ptum19329-2 dna</name>
</geneLocation>
<comment type="similarity">
    <text evidence="1">Belongs to the IS21/IS1162 putative ATP-binding protein family.</text>
</comment>
<keyword evidence="14" id="KW-1185">Reference proteome</keyword>
<dbReference type="EMBL" id="AP022839">
    <property type="protein sequence ID" value="BCA96400.1"/>
    <property type="molecule type" value="Genomic_DNA"/>
</dbReference>
<evidence type="ECO:0000313" key="13">
    <source>
        <dbReference type="EMBL" id="BCA97349.1"/>
    </source>
</evidence>
<dbReference type="RefSeq" id="WP_173236264.1">
    <property type="nucleotide sequence ID" value="NZ_AP022839.1"/>
</dbReference>
<name>A0A6F8T680_9GAMM</name>
<dbReference type="EMBL" id="AP022839">
    <property type="protein sequence ID" value="BCA94661.1"/>
    <property type="molecule type" value="Genomic_DNA"/>
</dbReference>
<organism evidence="9 14">
    <name type="scientific">Legionella antarctica</name>
    <dbReference type="NCBI Taxonomy" id="2708020"/>
    <lineage>
        <taxon>Bacteria</taxon>
        <taxon>Pseudomonadati</taxon>
        <taxon>Pseudomonadota</taxon>
        <taxon>Gammaproteobacteria</taxon>
        <taxon>Legionellales</taxon>
        <taxon>Legionellaceae</taxon>
        <taxon>Legionella</taxon>
    </lineage>
</organism>
<evidence type="ECO:0000313" key="9">
    <source>
        <dbReference type="EMBL" id="BCA95657.1"/>
    </source>
</evidence>
<dbReference type="PANTHER" id="PTHR30050">
    <property type="entry name" value="CHROMOSOMAL REPLICATION INITIATOR PROTEIN DNAA"/>
    <property type="match status" value="1"/>
</dbReference>
<evidence type="ECO:0000313" key="14">
    <source>
        <dbReference type="Proteomes" id="UP000502894"/>
    </source>
</evidence>
<dbReference type="EMBL" id="AP022839">
    <property type="protein sequence ID" value="BCA94740.1"/>
    <property type="molecule type" value="Genomic_DNA"/>
</dbReference>
<dbReference type="KEGG" id="lant:TUM19329_11010"/>
<dbReference type="AlphaFoldDB" id="A0A6F8T680"/>
<evidence type="ECO:0000259" key="4">
    <source>
        <dbReference type="SMART" id="SM00382"/>
    </source>
</evidence>
<evidence type="ECO:0000313" key="12">
    <source>
        <dbReference type="EMBL" id="BCA97197.1"/>
    </source>
</evidence>
<dbReference type="EMBL" id="AP022839">
    <property type="protein sequence ID" value="BCA95657.1"/>
    <property type="molecule type" value="Genomic_DNA"/>
</dbReference>
<dbReference type="Gene3D" id="3.40.50.300">
    <property type="entry name" value="P-loop containing nucleotide triphosphate hydrolases"/>
    <property type="match status" value="1"/>
</dbReference>
<dbReference type="GO" id="GO:0005524">
    <property type="term" value="F:ATP binding"/>
    <property type="evidence" value="ECO:0007669"/>
    <property type="project" value="UniProtKB-KW"/>
</dbReference>
<proteinExistence type="inferred from homology"/>
<dbReference type="PIRSF" id="PIRSF003073">
    <property type="entry name" value="DNAC_TnpB_IstB"/>
    <property type="match status" value="1"/>
</dbReference>
<dbReference type="KEGG" id="lant:TUM19329_20180"/>
<dbReference type="Proteomes" id="UP000502894">
    <property type="component" value="Chromosome"/>
</dbReference>
<evidence type="ECO:0000313" key="8">
    <source>
        <dbReference type="EMBL" id="BCA94740.1"/>
    </source>
</evidence>
<dbReference type="InterPro" id="IPR003593">
    <property type="entry name" value="AAA+_ATPase"/>
</dbReference>
<evidence type="ECO:0000256" key="3">
    <source>
        <dbReference type="ARBA" id="ARBA00022840"/>
    </source>
</evidence>
<evidence type="ECO:0000313" key="11">
    <source>
        <dbReference type="EMBL" id="BCA96400.1"/>
    </source>
</evidence>
<protein>
    <submittedName>
        <fullName evidence="9">ATPase AAA</fullName>
    </submittedName>
</protein>
<dbReference type="Pfam" id="PF01695">
    <property type="entry name" value="IstB_IS21"/>
    <property type="match status" value="1"/>
</dbReference>
<evidence type="ECO:0000313" key="5">
    <source>
        <dbReference type="EMBL" id="BCA94329.1"/>
    </source>
</evidence>
<dbReference type="InterPro" id="IPR028350">
    <property type="entry name" value="DNAC/IstB-like"/>
</dbReference>
<dbReference type="KEGG" id="lant:TUM19329_06900"/>
<dbReference type="EMBL" id="AP022839">
    <property type="protein sequence ID" value="BCA95884.1"/>
    <property type="molecule type" value="Genomic_DNA"/>
</dbReference>
<dbReference type="InterPro" id="IPR002611">
    <property type="entry name" value="IstB_ATP-bd"/>
</dbReference>
<keyword evidence="12" id="KW-0614">Plasmid</keyword>
<accession>A0A6F8T680</accession>
<dbReference type="Proteomes" id="UP000502894">
    <property type="component" value="Plasmid ptum19329-2 dna"/>
</dbReference>
<dbReference type="KEGG" id="lant:TUM19329_10220"/>
<dbReference type="Proteomes" id="UP000502894">
    <property type="component" value="Plasmid pTUM19329-1"/>
</dbReference>
<geneLocation type="plasmid" evidence="13">
    <name>pTUM19329-2</name>
</geneLocation>
<feature type="domain" description="AAA+ ATPase" evidence="4">
    <location>
        <begin position="98"/>
        <end position="231"/>
    </location>
</feature>
<dbReference type="GO" id="GO:0006260">
    <property type="term" value="P:DNA replication"/>
    <property type="evidence" value="ECO:0007669"/>
    <property type="project" value="TreeGrafter"/>
</dbReference>
<dbReference type="EMBL" id="AP022839">
    <property type="protein sequence ID" value="BCA94329.1"/>
    <property type="molecule type" value="Genomic_DNA"/>
</dbReference>
<dbReference type="KEGG" id="lant:TUM19329_37100"/>
<dbReference type="KEGG" id="lant:TUM19329_27610"/>
<dbReference type="EMBL" id="AP022840">
    <property type="protein sequence ID" value="BCA97197.1"/>
    <property type="molecule type" value="Genomic_DNA"/>
</dbReference>
<reference evidence="9" key="1">
    <citation type="journal article" date="2020" name="Microbiol. Resour. Announc.">
        <title>Complete Genome Sequence of Novel Psychrotolerant Legionella Strain TUM19329, Isolated from Antarctic Lake Sediment.</title>
        <authorList>
            <person name="Shimada S."/>
            <person name="Nakai R."/>
            <person name="Aoki K."/>
            <person name="Shimoeda N."/>
            <person name="Ohno G."/>
            <person name="Miyazaki Y."/>
            <person name="Kudoh S."/>
            <person name="Imura S."/>
            <person name="Watanabe K."/>
            <person name="Ishii Y."/>
            <person name="Tateda K."/>
        </authorList>
    </citation>
    <scope>NUCLEOTIDE SEQUENCE [LARGE SCALE GENOMIC DNA]</scope>
    <source>
        <strain evidence="9">TUM19329</strain>
        <plasmid evidence="12">pTUM19329-1</plasmid>
        <plasmid evidence="13">pTUM19329-2</plasmid>
    </source>
</reference>
<dbReference type="InterPro" id="IPR047661">
    <property type="entry name" value="IstB"/>
</dbReference>
<evidence type="ECO:0000256" key="1">
    <source>
        <dbReference type="ARBA" id="ARBA00008059"/>
    </source>
</evidence>
<geneLocation type="plasmid" evidence="12 14">
    <name>pTUM19329-1</name>
</geneLocation>
<sequence length="245" mass="28152">MNNESVLEQMRQLKMTGMQEGFREQQSQPKHADLSFEERLSLLLDREILRRDNNRVQSLQRRAKLRQSAAIEDVCYKNKRGLEKAKVMALAKCDFVRHHQNLLITGPTGCGKTYLSCAIGNQACRLGYKVRYLLLTRFLEEMSISHADGSYAKLMTQLHKDDVLILDDFGLTAINAAQRHDLFNLIEDRYQLKSTIITSQFPVAKWHEYLGEPTIADAILDRISENAHRIELNGESMRKKEIASS</sequence>
<evidence type="ECO:0000313" key="6">
    <source>
        <dbReference type="EMBL" id="BCA94615.1"/>
    </source>
</evidence>
<dbReference type="SUPFAM" id="SSF52540">
    <property type="entry name" value="P-loop containing nucleoside triphosphate hydrolases"/>
    <property type="match status" value="1"/>
</dbReference>
<dbReference type="InterPro" id="IPR027417">
    <property type="entry name" value="P-loop_NTPase"/>
</dbReference>
<dbReference type="SMART" id="SM00382">
    <property type="entry name" value="AAA"/>
    <property type="match status" value="1"/>
</dbReference>
<keyword evidence="3" id="KW-0067">ATP-binding</keyword>
<dbReference type="CDD" id="cd00009">
    <property type="entry name" value="AAA"/>
    <property type="match status" value="1"/>
</dbReference>
<dbReference type="EMBL" id="AP022841">
    <property type="protein sequence ID" value="BCA97349.1"/>
    <property type="molecule type" value="Genomic_DNA"/>
</dbReference>